<dbReference type="InterPro" id="IPR013359">
    <property type="entry name" value="Pilus_4B_PilN"/>
</dbReference>
<dbReference type="InterPro" id="IPR011514">
    <property type="entry name" value="Secretin_N_2"/>
</dbReference>
<gene>
    <name evidence="8" type="ORF">NB703_003418</name>
</gene>
<dbReference type="GO" id="GO:0009297">
    <property type="term" value="P:pilus assembly"/>
    <property type="evidence" value="ECO:0007669"/>
    <property type="project" value="InterPro"/>
</dbReference>
<feature type="region of interest" description="Disordered" evidence="4">
    <location>
        <begin position="223"/>
        <end position="248"/>
    </location>
</feature>
<keyword evidence="2 5" id="KW-0732">Signal</keyword>
<feature type="domain" description="Secretin N-terminal" evidence="7">
    <location>
        <begin position="205"/>
        <end position="284"/>
    </location>
</feature>
<evidence type="ECO:0000259" key="6">
    <source>
        <dbReference type="Pfam" id="PF00263"/>
    </source>
</evidence>
<dbReference type="InterPro" id="IPR004846">
    <property type="entry name" value="T2SS/T3SS_dom"/>
</dbReference>
<dbReference type="PROSITE" id="PS51257">
    <property type="entry name" value="PROKAR_LIPOPROTEIN"/>
    <property type="match status" value="1"/>
</dbReference>
<evidence type="ECO:0008006" key="10">
    <source>
        <dbReference type="Google" id="ProtNLM"/>
    </source>
</evidence>
<evidence type="ECO:0000256" key="4">
    <source>
        <dbReference type="SAM" id="MobiDB-lite"/>
    </source>
</evidence>
<protein>
    <recommendedName>
        <fullName evidence="10">PilN family type IVB pilus formation outer membrane protein</fullName>
    </recommendedName>
</protein>
<dbReference type="PANTHER" id="PTHR30332:SF24">
    <property type="entry name" value="SECRETIN GSPD-RELATED"/>
    <property type="match status" value="1"/>
</dbReference>
<feature type="chain" id="PRO_5042550332" description="PilN family type IVB pilus formation outer membrane protein" evidence="5">
    <location>
        <begin position="27"/>
        <end position="557"/>
    </location>
</feature>
<feature type="domain" description="Type II/III secretion system secretin-like" evidence="6">
    <location>
        <begin position="420"/>
        <end position="553"/>
    </location>
</feature>
<dbReference type="NCBIfam" id="TIGR02520">
    <property type="entry name" value="pilus_B_mal_scr"/>
    <property type="match status" value="1"/>
</dbReference>
<dbReference type="Pfam" id="PF07655">
    <property type="entry name" value="Secretin_N_2"/>
    <property type="match status" value="1"/>
</dbReference>
<dbReference type="AlphaFoldDB" id="A0AAJ1D139"/>
<dbReference type="Pfam" id="PF00263">
    <property type="entry name" value="Secretin"/>
    <property type="match status" value="1"/>
</dbReference>
<evidence type="ECO:0000256" key="1">
    <source>
        <dbReference type="ARBA" id="ARBA00004370"/>
    </source>
</evidence>
<proteinExistence type="predicted"/>
<comment type="caution">
    <text evidence="8">The sequence shown here is derived from an EMBL/GenBank/DDBJ whole genome shotgun (WGS) entry which is preliminary data.</text>
</comment>
<name>A0AAJ1D139_PANAN</name>
<accession>A0AAJ1D139</accession>
<dbReference type="GO" id="GO:0009306">
    <property type="term" value="P:protein secretion"/>
    <property type="evidence" value="ECO:0007669"/>
    <property type="project" value="InterPro"/>
</dbReference>
<dbReference type="Proteomes" id="UP001208888">
    <property type="component" value="Unassembled WGS sequence"/>
</dbReference>
<organism evidence="8 9">
    <name type="scientific">Pantoea ananas</name>
    <name type="common">Erwinia uredovora</name>
    <dbReference type="NCBI Taxonomy" id="553"/>
    <lineage>
        <taxon>Bacteria</taxon>
        <taxon>Pseudomonadati</taxon>
        <taxon>Pseudomonadota</taxon>
        <taxon>Gammaproteobacteria</taxon>
        <taxon>Enterobacterales</taxon>
        <taxon>Erwiniaceae</taxon>
        <taxon>Pantoea</taxon>
    </lineage>
</organism>
<evidence type="ECO:0000256" key="2">
    <source>
        <dbReference type="ARBA" id="ARBA00022729"/>
    </source>
</evidence>
<feature type="compositionally biased region" description="Polar residues" evidence="4">
    <location>
        <begin position="223"/>
        <end position="234"/>
    </location>
</feature>
<dbReference type="RefSeq" id="WP_028724180.1">
    <property type="nucleotide sequence ID" value="NZ_CP158663.1"/>
</dbReference>
<dbReference type="PANTHER" id="PTHR30332">
    <property type="entry name" value="PROBABLE GENERAL SECRETION PATHWAY PROTEIN D"/>
    <property type="match status" value="1"/>
</dbReference>
<dbReference type="EMBL" id="JANFVX010000014">
    <property type="protein sequence ID" value="MCW0345325.1"/>
    <property type="molecule type" value="Genomic_DNA"/>
</dbReference>
<dbReference type="InterPro" id="IPR050810">
    <property type="entry name" value="Bact_Secretion_Sys_Channel"/>
</dbReference>
<feature type="signal peptide" evidence="5">
    <location>
        <begin position="1"/>
        <end position="26"/>
    </location>
</feature>
<evidence type="ECO:0000256" key="5">
    <source>
        <dbReference type="SAM" id="SignalP"/>
    </source>
</evidence>
<evidence type="ECO:0000313" key="9">
    <source>
        <dbReference type="Proteomes" id="UP001208888"/>
    </source>
</evidence>
<sequence length="557" mass="59031">MSRTPLKMTLLAMAVLLSACSVRDVATIEKDNNTQGDTAQRILQSRLDMSQPAVVWADKPWVNLKPIQSAIAAPDDVRMPPCPVYFNSPEGLTLPQIASRINALCGFRVYISPEVSAALLQSAGGSVVTSQMSGRLPAPDDNGRVPLSQMGMPAQPAVMSTSEPVLFQGTRFQGDAQEALNIAASTLGLSVRRTTGRVDFFIQDTRTFQLAILNTKVDSSASITSGAGAQLGNQSGTGGTKGDVSSNQKTNYGMNSDLYNDIRKTVEQILTPKSGRYWLSDATGTLSVTDTPDVLDRVGRYIDYQNQVLHRQVQLTLQIVRFTQTKNVDRGLDWGLVARTVSGLGASIGSTFTGAPANAGSFGLSILNSATGGAEKFSGSQLMIRALEQQGTVTMALNQTDPTANLTPVAYQLSNNTGMLNSSSSTAVANVGVTSSQSVSSITTGLFITMLPFVQANGDIQLQFAYSYTTPPDIKSFISKDGNTRNDVANTATEGLARKVNLRAGQTLVLTGSDQQNASSDKQGTFSPENYLLGGGQSGAKSRSTLIIMITPVLLGQ</sequence>
<evidence type="ECO:0000259" key="7">
    <source>
        <dbReference type="Pfam" id="PF07655"/>
    </source>
</evidence>
<comment type="subcellular location">
    <subcellularLocation>
        <location evidence="1">Membrane</location>
    </subcellularLocation>
</comment>
<evidence type="ECO:0000256" key="3">
    <source>
        <dbReference type="ARBA" id="ARBA00023136"/>
    </source>
</evidence>
<evidence type="ECO:0000313" key="8">
    <source>
        <dbReference type="EMBL" id="MCW0345325.1"/>
    </source>
</evidence>
<keyword evidence="3" id="KW-0472">Membrane</keyword>
<reference evidence="8" key="1">
    <citation type="submission" date="2022-06" db="EMBL/GenBank/DDBJ databases">
        <title>Dynamics of rice microbiomes reveals core vertical transmitted seed endophytes.</title>
        <authorList>
            <person name="Liao K."/>
            <person name="Zhang X."/>
        </authorList>
    </citation>
    <scope>NUCLEOTIDE SEQUENCE</scope>
    <source>
        <strain evidence="8">JT1-17</strain>
    </source>
</reference>
<dbReference type="GO" id="GO:0019867">
    <property type="term" value="C:outer membrane"/>
    <property type="evidence" value="ECO:0007669"/>
    <property type="project" value="InterPro"/>
</dbReference>